<keyword evidence="7" id="KW-0479">Metal-binding</keyword>
<evidence type="ECO:0000256" key="10">
    <source>
        <dbReference type="RuleBase" id="RU000356"/>
    </source>
</evidence>
<dbReference type="Gene3D" id="1.10.490.10">
    <property type="entry name" value="Globins"/>
    <property type="match status" value="1"/>
</dbReference>
<evidence type="ECO:0000256" key="2">
    <source>
        <dbReference type="ARBA" id="ARBA00004496"/>
    </source>
</evidence>
<organism evidence="12">
    <name type="scientific">Amphora coffeiformis</name>
    <dbReference type="NCBI Taxonomy" id="265554"/>
    <lineage>
        <taxon>Eukaryota</taxon>
        <taxon>Sar</taxon>
        <taxon>Stramenopiles</taxon>
        <taxon>Ochrophyta</taxon>
        <taxon>Bacillariophyta</taxon>
        <taxon>Bacillariophyceae</taxon>
        <taxon>Bacillariophycidae</taxon>
        <taxon>Thalassiophysales</taxon>
        <taxon>Catenulaceae</taxon>
        <taxon>Amphora</taxon>
    </lineage>
</organism>
<dbReference type="GO" id="GO:0005737">
    <property type="term" value="C:cytoplasm"/>
    <property type="evidence" value="ECO:0007669"/>
    <property type="project" value="UniProtKB-SubCell"/>
</dbReference>
<dbReference type="SUPFAM" id="SSF46458">
    <property type="entry name" value="Globin-like"/>
    <property type="match status" value="1"/>
</dbReference>
<dbReference type="InterPro" id="IPR009050">
    <property type="entry name" value="Globin-like_sf"/>
</dbReference>
<comment type="subcellular location">
    <subcellularLocation>
        <location evidence="2">Cytoplasm</location>
    </subcellularLocation>
    <subcellularLocation>
        <location evidence="1">Nucleus</location>
    </subcellularLocation>
</comment>
<evidence type="ECO:0000256" key="4">
    <source>
        <dbReference type="ARBA" id="ARBA00011738"/>
    </source>
</evidence>
<dbReference type="EMBL" id="HBIM01014491">
    <property type="protein sequence ID" value="CAE0414353.1"/>
    <property type="molecule type" value="Transcribed_RNA"/>
</dbReference>
<keyword evidence="5" id="KW-0963">Cytoplasm</keyword>
<protein>
    <recommendedName>
        <fullName evidence="11">Globin domain-containing protein</fullName>
    </recommendedName>
</protein>
<reference evidence="12" key="1">
    <citation type="submission" date="2021-01" db="EMBL/GenBank/DDBJ databases">
        <authorList>
            <person name="Corre E."/>
            <person name="Pelletier E."/>
            <person name="Niang G."/>
            <person name="Scheremetjew M."/>
            <person name="Finn R."/>
            <person name="Kale V."/>
            <person name="Holt S."/>
            <person name="Cochrane G."/>
            <person name="Meng A."/>
            <person name="Brown T."/>
            <person name="Cohen L."/>
        </authorList>
    </citation>
    <scope>NUCLEOTIDE SEQUENCE</scope>
    <source>
        <strain evidence="12">CCMP127</strain>
    </source>
</reference>
<keyword evidence="10" id="KW-0813">Transport</keyword>
<name>A0A7S3P9L4_9STRA</name>
<keyword evidence="6 10" id="KW-0349">Heme</keyword>
<comment type="similarity">
    <text evidence="3">Belongs to the plant globin family.</text>
</comment>
<dbReference type="InterPro" id="IPR001032">
    <property type="entry name" value="Leghaemoglobin-like"/>
</dbReference>
<evidence type="ECO:0000259" key="11">
    <source>
        <dbReference type="PROSITE" id="PS01033"/>
    </source>
</evidence>
<gene>
    <name evidence="12" type="ORF">ACOF00016_LOCUS11596</name>
</gene>
<evidence type="ECO:0000256" key="6">
    <source>
        <dbReference type="ARBA" id="ARBA00022617"/>
    </source>
</evidence>
<evidence type="ECO:0000256" key="8">
    <source>
        <dbReference type="ARBA" id="ARBA00023004"/>
    </source>
</evidence>
<keyword evidence="9" id="KW-0539">Nucleus</keyword>
<accession>A0A7S3P9L4</accession>
<dbReference type="Pfam" id="PF00042">
    <property type="entry name" value="Globin"/>
    <property type="match status" value="1"/>
</dbReference>
<comment type="similarity">
    <text evidence="10">Belongs to the globin family.</text>
</comment>
<dbReference type="GO" id="GO:0020037">
    <property type="term" value="F:heme binding"/>
    <property type="evidence" value="ECO:0007669"/>
    <property type="project" value="InterPro"/>
</dbReference>
<keyword evidence="10" id="KW-0561">Oxygen transport</keyword>
<evidence type="ECO:0000256" key="1">
    <source>
        <dbReference type="ARBA" id="ARBA00004123"/>
    </source>
</evidence>
<evidence type="ECO:0000256" key="3">
    <source>
        <dbReference type="ARBA" id="ARBA00007609"/>
    </source>
</evidence>
<sequence>MSLVVQTWNEVKKIPQHQEVAGKLLFQKIFDIEPETKEVFSFGTDYINGREDEIFEDPRFKKHARTVIAMVDTAIQLLEAGDTKTLFSALHQLGARHASYKVEQHHYPIVGQALILTLEAALGDAFTVEVKKQWVATASQIFNAMVTSW</sequence>
<dbReference type="InterPro" id="IPR012292">
    <property type="entry name" value="Globin/Proto"/>
</dbReference>
<dbReference type="InterPro" id="IPR000971">
    <property type="entry name" value="Globin"/>
</dbReference>
<dbReference type="GO" id="GO:0005634">
    <property type="term" value="C:nucleus"/>
    <property type="evidence" value="ECO:0007669"/>
    <property type="project" value="UniProtKB-SubCell"/>
</dbReference>
<evidence type="ECO:0000256" key="7">
    <source>
        <dbReference type="ARBA" id="ARBA00022723"/>
    </source>
</evidence>
<dbReference type="PANTHER" id="PTHR22924:SF98">
    <property type="entry name" value="NON-SYMBIOTIC HEMOGLOBIN 3"/>
    <property type="match status" value="1"/>
</dbReference>
<dbReference type="GO" id="GO:0046872">
    <property type="term" value="F:metal ion binding"/>
    <property type="evidence" value="ECO:0007669"/>
    <property type="project" value="UniProtKB-KW"/>
</dbReference>
<keyword evidence="8" id="KW-0408">Iron</keyword>
<dbReference type="PROSITE" id="PS01033">
    <property type="entry name" value="GLOBIN"/>
    <property type="match status" value="1"/>
</dbReference>
<dbReference type="GO" id="GO:0019825">
    <property type="term" value="F:oxygen binding"/>
    <property type="evidence" value="ECO:0007669"/>
    <property type="project" value="InterPro"/>
</dbReference>
<proteinExistence type="inferred from homology"/>
<evidence type="ECO:0000256" key="5">
    <source>
        <dbReference type="ARBA" id="ARBA00022490"/>
    </source>
</evidence>
<comment type="subunit">
    <text evidence="4">Homodimer.</text>
</comment>
<evidence type="ECO:0000256" key="9">
    <source>
        <dbReference type="ARBA" id="ARBA00023242"/>
    </source>
</evidence>
<dbReference type="GO" id="GO:0005344">
    <property type="term" value="F:oxygen carrier activity"/>
    <property type="evidence" value="ECO:0007669"/>
    <property type="project" value="UniProtKB-KW"/>
</dbReference>
<dbReference type="AlphaFoldDB" id="A0A7S3P9L4"/>
<dbReference type="PANTHER" id="PTHR22924">
    <property type="entry name" value="LEGHEMOGLOBIN-RELATED"/>
    <property type="match status" value="1"/>
</dbReference>
<evidence type="ECO:0000313" key="12">
    <source>
        <dbReference type="EMBL" id="CAE0414353.1"/>
    </source>
</evidence>
<feature type="domain" description="Globin" evidence="11">
    <location>
        <begin position="1"/>
        <end position="149"/>
    </location>
</feature>